<accession>F2JNC4</accession>
<sequence>MGILDFLRGQSEKSVLKRYAQMMNGYSPVFSQFGDDIYASDIVQNAIRALMTEMSKLDPKHIRNGDDNSQSIVNSSINRLLKYGPNPLMTTSDFLEKITYLREMKKNVFIYPTYREIPIKGGFVRREYTGLYPLNPIQVDFLEDAAGILFIKFYFNNGEDYTLKYSDIIHWRKDFGANEFMGGDETGKANNNALLKLLKTNDVVIQSLEKGIKAGLTIRGILKIQTMLADGKQKEEREKFEKKLNEASSGILEIDLKNDFIPLNLNPKIIDKDTMEFIDKKILNNYGVSIAIINGDFTEEQYQSFYEKTLEPMIKSLGRAFSKTLFTDRELDVGNEIIFYAQGLVFTNMANKIAAVDVLSSRGTLTDNQILSIFGYPPFPGGDIRHMSLNFINREIADQYQMSSKVKEVKKNE</sequence>
<reference evidence="1 2" key="1">
    <citation type="journal article" date="2011" name="J. Bacteriol.">
        <title>Complete genome sequence of the cellulose-degrading bacterium Cellulosilyticum lentocellum.</title>
        <authorList>
            <consortium name="US DOE Joint Genome Institute"/>
            <person name="Miller D.A."/>
            <person name="Suen G."/>
            <person name="Bruce D."/>
            <person name="Copeland A."/>
            <person name="Cheng J.F."/>
            <person name="Detter C."/>
            <person name="Goodwin L.A."/>
            <person name="Han C.S."/>
            <person name="Hauser L.J."/>
            <person name="Land M.L."/>
            <person name="Lapidus A."/>
            <person name="Lucas S."/>
            <person name="Meincke L."/>
            <person name="Pitluck S."/>
            <person name="Tapia R."/>
            <person name="Teshima H."/>
            <person name="Woyke T."/>
            <person name="Fox B.G."/>
            <person name="Angert E.R."/>
            <person name="Currie C.R."/>
        </authorList>
    </citation>
    <scope>NUCLEOTIDE SEQUENCE [LARGE SCALE GENOMIC DNA]</scope>
    <source>
        <strain evidence="2">ATCC 49066 / DSM 5427 / NCIMB 11756 / RHM5</strain>
    </source>
</reference>
<organism evidence="1 2">
    <name type="scientific">Cellulosilyticum lentocellum (strain ATCC 49066 / DSM 5427 / NCIMB 11756 / RHM5)</name>
    <name type="common">Clostridium lentocellum</name>
    <dbReference type="NCBI Taxonomy" id="642492"/>
    <lineage>
        <taxon>Bacteria</taxon>
        <taxon>Bacillati</taxon>
        <taxon>Bacillota</taxon>
        <taxon>Clostridia</taxon>
        <taxon>Lachnospirales</taxon>
        <taxon>Cellulosilyticaceae</taxon>
        <taxon>Cellulosilyticum</taxon>
    </lineage>
</organism>
<dbReference type="Proteomes" id="UP000008467">
    <property type="component" value="Chromosome"/>
</dbReference>
<dbReference type="KEGG" id="cle:Clole_1856"/>
<dbReference type="RefSeq" id="WP_013656875.1">
    <property type="nucleotide sequence ID" value="NC_015275.1"/>
</dbReference>
<gene>
    <name evidence="1" type="ordered locus">Clole_1856</name>
</gene>
<dbReference type="HOGENOM" id="CLU_054194_1_0_9"/>
<proteinExistence type="predicted"/>
<dbReference type="EMBL" id="CP002582">
    <property type="protein sequence ID" value="ADZ83578.1"/>
    <property type="molecule type" value="Genomic_DNA"/>
</dbReference>
<dbReference type="eggNOG" id="COG4695">
    <property type="taxonomic scope" value="Bacteria"/>
</dbReference>
<name>F2JNC4_CELLD</name>
<keyword evidence="2" id="KW-1185">Reference proteome</keyword>
<evidence type="ECO:0000313" key="1">
    <source>
        <dbReference type="EMBL" id="ADZ83578.1"/>
    </source>
</evidence>
<evidence type="ECO:0000313" key="2">
    <source>
        <dbReference type="Proteomes" id="UP000008467"/>
    </source>
</evidence>
<dbReference type="Pfam" id="PF04860">
    <property type="entry name" value="Phage_portal"/>
    <property type="match status" value="1"/>
</dbReference>
<dbReference type="AlphaFoldDB" id="F2JNC4"/>
<dbReference type="STRING" id="642492.Clole_1856"/>
<protein>
    <submittedName>
        <fullName evidence="1">Portal protein</fullName>
    </submittedName>
</protein>
<dbReference type="InterPro" id="IPR006944">
    <property type="entry name" value="Phage/GTA_portal"/>
</dbReference>